<gene>
    <name evidence="2" type="ORF">GCM10007315_09010</name>
</gene>
<feature type="region of interest" description="Disordered" evidence="1">
    <location>
        <begin position="233"/>
        <end position="262"/>
    </location>
</feature>
<evidence type="ECO:0000313" key="3">
    <source>
        <dbReference type="Proteomes" id="UP000638981"/>
    </source>
</evidence>
<name>A0A918TJP8_9RHOB</name>
<dbReference type="PROSITE" id="PS51257">
    <property type="entry name" value="PROKAR_LIPOPROTEIN"/>
    <property type="match status" value="1"/>
</dbReference>
<dbReference type="AlphaFoldDB" id="A0A918TJP8"/>
<dbReference type="EMBL" id="BMYJ01000002">
    <property type="protein sequence ID" value="GHC49106.1"/>
    <property type="molecule type" value="Genomic_DNA"/>
</dbReference>
<protein>
    <recommendedName>
        <fullName evidence="4">Excalibur calcium-binding domain-containing protein</fullName>
    </recommendedName>
</protein>
<evidence type="ECO:0008006" key="4">
    <source>
        <dbReference type="Google" id="ProtNLM"/>
    </source>
</evidence>
<dbReference type="Proteomes" id="UP000638981">
    <property type="component" value="Unassembled WGS sequence"/>
</dbReference>
<reference evidence="2" key="2">
    <citation type="submission" date="2020-09" db="EMBL/GenBank/DDBJ databases">
        <authorList>
            <person name="Sun Q."/>
            <person name="Kim S."/>
        </authorList>
    </citation>
    <scope>NUCLEOTIDE SEQUENCE</scope>
    <source>
        <strain evidence="2">KCTC 23310</strain>
    </source>
</reference>
<keyword evidence="3" id="KW-1185">Reference proteome</keyword>
<evidence type="ECO:0000256" key="1">
    <source>
        <dbReference type="SAM" id="MobiDB-lite"/>
    </source>
</evidence>
<evidence type="ECO:0000313" key="2">
    <source>
        <dbReference type="EMBL" id="GHC49106.1"/>
    </source>
</evidence>
<organism evidence="2 3">
    <name type="scientific">Neogemmobacter tilapiae</name>
    <dbReference type="NCBI Taxonomy" id="875041"/>
    <lineage>
        <taxon>Bacteria</taxon>
        <taxon>Pseudomonadati</taxon>
        <taxon>Pseudomonadota</taxon>
        <taxon>Alphaproteobacteria</taxon>
        <taxon>Rhodobacterales</taxon>
        <taxon>Paracoccaceae</taxon>
        <taxon>Neogemmobacter</taxon>
    </lineage>
</organism>
<accession>A0A918TJP8</accession>
<comment type="caution">
    <text evidence="2">The sequence shown here is derived from an EMBL/GenBank/DDBJ whole genome shotgun (WGS) entry which is preliminary data.</text>
</comment>
<sequence length="262" mass="27006">MRNCVFILALTGLAGCQSSWNSEAGAGVGFQNYGQYQNQREAALNGAYGPSGQPTGFSTERIGSAIDAATGQPVGSQVGGYGAVQPAQPQYGDQTGGGVGAVIGAAPTGQLDPNRPRADTIAGVASVSSEVDPNNAGISDENDFGAVSARETIESDAERIARNRDQYQVIQPGALPTRDGTDGSSNIVGFAMSTSHAPGTPMYKRSSIGLSNPERACSRFASPDLAQEAFLAAGGPDRDRKGLDPDGDGYACSWDPRPFRAN</sequence>
<reference evidence="2" key="1">
    <citation type="journal article" date="2014" name="Int. J. Syst. Evol. Microbiol.">
        <title>Complete genome sequence of Corynebacterium casei LMG S-19264T (=DSM 44701T), isolated from a smear-ripened cheese.</title>
        <authorList>
            <consortium name="US DOE Joint Genome Institute (JGI-PGF)"/>
            <person name="Walter F."/>
            <person name="Albersmeier A."/>
            <person name="Kalinowski J."/>
            <person name="Ruckert C."/>
        </authorList>
    </citation>
    <scope>NUCLEOTIDE SEQUENCE</scope>
    <source>
        <strain evidence="2">KCTC 23310</strain>
    </source>
</reference>
<dbReference type="RefSeq" id="WP_229804499.1">
    <property type="nucleotide sequence ID" value="NZ_BMYJ01000002.1"/>
</dbReference>
<proteinExistence type="predicted"/>